<dbReference type="Proteomes" id="UP000254771">
    <property type="component" value="Unassembled WGS sequence"/>
</dbReference>
<evidence type="ECO:0008006" key="3">
    <source>
        <dbReference type="Google" id="ProtNLM"/>
    </source>
</evidence>
<accession>A0A370DSS5</accession>
<protein>
    <recommendedName>
        <fullName evidence="3">Lipoprotein</fullName>
    </recommendedName>
</protein>
<organism evidence="1 2">
    <name type="scientific">endosymbiont of Escarpia spicata</name>
    <dbReference type="NCBI Taxonomy" id="2200908"/>
    <lineage>
        <taxon>Bacteria</taxon>
        <taxon>Pseudomonadati</taxon>
        <taxon>Pseudomonadota</taxon>
        <taxon>Gammaproteobacteria</taxon>
        <taxon>sulfur-oxidizing symbionts</taxon>
    </lineage>
</organism>
<evidence type="ECO:0000313" key="2">
    <source>
        <dbReference type="Proteomes" id="UP000254771"/>
    </source>
</evidence>
<dbReference type="PROSITE" id="PS51257">
    <property type="entry name" value="PROKAR_LIPOPROTEIN"/>
    <property type="match status" value="1"/>
</dbReference>
<gene>
    <name evidence="1" type="ORF">DIZ78_02255</name>
</gene>
<sequence length="457" mass="51893">MKKTFNNHFFFRVIFFLLIMNLLTGCIALNRVNGRQVQQSMPTNLIGDWVFSIVYDHRGSLQITNKKIILSLTGDQGQGLVEAVYIGRNTQGHDKFRFKSGHFSNTHIPSRMWRDYQVANGFAIYLSNHKKRNRSKRYNIYLTQDGVPLRGLSGDIYPLREAKNTGRIIISASKARGYFLYKGPQINDISDDRFISTINVHKSSKLVNSMISRTVNGGYNCGNVINTVVRNGELKRIKLPPDFSGTLIKVVSPLGEGRLIFGLGSTTSSYGSINTIKDGFPTIHARNFTGKPFIDLFVLPERVGDFYKKIEIPVSLYYFNRRLLVDRNGCEFLKTSTFQKSFALGKLYFSILMEKNRRDGAIEGDKLKQYIGIYGRDTSLLSALRDVFPNVNESAISYMARNIGNVMQNGLDPDKIALANYREGLLQEFESQPGMNGQGLRYLDILLDLENHRTRIK</sequence>
<reference evidence="1 2" key="1">
    <citation type="journal article" date="2018" name="ISME J.">
        <title>Endosymbiont genomes yield clues of tubeworm success.</title>
        <authorList>
            <person name="Li Y."/>
            <person name="Liles M.R."/>
            <person name="Halanych K.M."/>
        </authorList>
    </citation>
    <scope>NUCLEOTIDE SEQUENCE [LARGE SCALE GENOMIC DNA]</scope>
    <source>
        <strain evidence="1">A1462</strain>
    </source>
</reference>
<dbReference type="EMBL" id="QFXE01000002">
    <property type="protein sequence ID" value="RDH88225.1"/>
    <property type="molecule type" value="Genomic_DNA"/>
</dbReference>
<keyword evidence="2" id="KW-1185">Reference proteome</keyword>
<dbReference type="AlphaFoldDB" id="A0A370DSS5"/>
<comment type="caution">
    <text evidence="1">The sequence shown here is derived from an EMBL/GenBank/DDBJ whole genome shotgun (WGS) entry which is preliminary data.</text>
</comment>
<name>A0A370DSS5_9GAMM</name>
<proteinExistence type="predicted"/>
<evidence type="ECO:0000313" key="1">
    <source>
        <dbReference type="EMBL" id="RDH88225.1"/>
    </source>
</evidence>